<dbReference type="RefSeq" id="WP_167746086.1">
    <property type="nucleotide sequence ID" value="NZ_FNHI01000020.1"/>
</dbReference>
<evidence type="ECO:0000256" key="1">
    <source>
        <dbReference type="SAM" id="MobiDB-lite"/>
    </source>
</evidence>
<dbReference type="Proteomes" id="UP000199063">
    <property type="component" value="Unassembled WGS sequence"/>
</dbReference>
<organism evidence="2 3">
    <name type="scientific">Streptomyces wuyuanensis</name>
    <dbReference type="NCBI Taxonomy" id="1196353"/>
    <lineage>
        <taxon>Bacteria</taxon>
        <taxon>Bacillati</taxon>
        <taxon>Actinomycetota</taxon>
        <taxon>Actinomycetes</taxon>
        <taxon>Kitasatosporales</taxon>
        <taxon>Streptomycetaceae</taxon>
        <taxon>Streptomyces</taxon>
    </lineage>
</organism>
<evidence type="ECO:0000313" key="2">
    <source>
        <dbReference type="EMBL" id="SDN13734.1"/>
    </source>
</evidence>
<reference evidence="3" key="1">
    <citation type="submission" date="2016-10" db="EMBL/GenBank/DDBJ databases">
        <authorList>
            <person name="Varghese N."/>
            <person name="Submissions S."/>
        </authorList>
    </citation>
    <scope>NUCLEOTIDE SEQUENCE [LARGE SCALE GENOMIC DNA]</scope>
    <source>
        <strain evidence="3">CGMCC 4.7042</strain>
    </source>
</reference>
<keyword evidence="3" id="KW-1185">Reference proteome</keyword>
<feature type="region of interest" description="Disordered" evidence="1">
    <location>
        <begin position="166"/>
        <end position="194"/>
    </location>
</feature>
<accession>A0A1G9YX91</accession>
<dbReference type="STRING" id="1196353.SAMN05444921_1203"/>
<dbReference type="GeneID" id="40832448"/>
<dbReference type="AlphaFoldDB" id="A0A1G9YX91"/>
<name>A0A1G9YX91_9ACTN</name>
<dbReference type="Pfam" id="PF14435">
    <property type="entry name" value="SUKH-4"/>
    <property type="match status" value="1"/>
</dbReference>
<gene>
    <name evidence="2" type="ORF">SAMN05444921_1203</name>
</gene>
<dbReference type="InterPro" id="IPR025851">
    <property type="entry name" value="SUKH-4"/>
</dbReference>
<evidence type="ECO:0000313" key="3">
    <source>
        <dbReference type="Proteomes" id="UP000199063"/>
    </source>
</evidence>
<proteinExistence type="predicted"/>
<dbReference type="EMBL" id="FNHI01000020">
    <property type="protein sequence ID" value="SDN13734.1"/>
    <property type="molecule type" value="Genomic_DNA"/>
</dbReference>
<sequence length="194" mass="20835">MRSPGAPRPSRTASADGAAYVFGPDLVRDLSRLDGDGRVRRYQPEELTEQLTHEPTRRLLTEAGLPLGGTLFGVGHEPLRTMGQAHPDTFASTGSGTLTGRGHQHDLLAVGWWPHDLVVALDGATGRLELPDWYGKDRPSAYLNRDLSAAVPGGSSAGIRHEWAGGRLPHRWPPPAALRAASGSRCSRSKTRPA</sequence>
<protein>
    <submittedName>
        <fullName evidence="2">SUKH-4 immunity protein</fullName>
    </submittedName>
</protein>